<sequence length="29" mass="3516">MINKSDRCSIWECFCQILILISLMCLYIY</sequence>
<reference evidence="2" key="2">
    <citation type="journal article" date="2015" name="Fish Shellfish Immunol.">
        <title>Early steps in the European eel (Anguilla anguilla)-Vibrio vulnificus interaction in the gills: Role of the RtxA13 toxin.</title>
        <authorList>
            <person name="Callol A."/>
            <person name="Pajuelo D."/>
            <person name="Ebbesson L."/>
            <person name="Teles M."/>
            <person name="MacKenzie S."/>
            <person name="Amaro C."/>
        </authorList>
    </citation>
    <scope>NUCLEOTIDE SEQUENCE</scope>
</reference>
<organism evidence="2">
    <name type="scientific">Anguilla anguilla</name>
    <name type="common">European freshwater eel</name>
    <name type="synonym">Muraena anguilla</name>
    <dbReference type="NCBI Taxonomy" id="7936"/>
    <lineage>
        <taxon>Eukaryota</taxon>
        <taxon>Metazoa</taxon>
        <taxon>Chordata</taxon>
        <taxon>Craniata</taxon>
        <taxon>Vertebrata</taxon>
        <taxon>Euteleostomi</taxon>
        <taxon>Actinopterygii</taxon>
        <taxon>Neopterygii</taxon>
        <taxon>Teleostei</taxon>
        <taxon>Anguilliformes</taxon>
        <taxon>Anguillidae</taxon>
        <taxon>Anguilla</taxon>
    </lineage>
</organism>
<evidence type="ECO:0000256" key="1">
    <source>
        <dbReference type="SAM" id="Phobius"/>
    </source>
</evidence>
<keyword evidence="1" id="KW-1133">Transmembrane helix</keyword>
<protein>
    <submittedName>
        <fullName evidence="2">Uncharacterized protein</fullName>
    </submittedName>
</protein>
<evidence type="ECO:0000313" key="2">
    <source>
        <dbReference type="EMBL" id="JAH57782.1"/>
    </source>
</evidence>
<keyword evidence="1" id="KW-0472">Membrane</keyword>
<accession>A0A0E9TWF2</accession>
<name>A0A0E9TWF2_ANGAN</name>
<dbReference type="AlphaFoldDB" id="A0A0E9TWF2"/>
<keyword evidence="1" id="KW-0812">Transmembrane</keyword>
<reference evidence="2" key="1">
    <citation type="submission" date="2014-11" db="EMBL/GenBank/DDBJ databases">
        <authorList>
            <person name="Amaro Gonzalez C."/>
        </authorList>
    </citation>
    <scope>NUCLEOTIDE SEQUENCE</scope>
</reference>
<proteinExistence type="predicted"/>
<dbReference type="EMBL" id="GBXM01050795">
    <property type="protein sequence ID" value="JAH57782.1"/>
    <property type="molecule type" value="Transcribed_RNA"/>
</dbReference>
<feature type="transmembrane region" description="Helical" evidence="1">
    <location>
        <begin position="9"/>
        <end position="28"/>
    </location>
</feature>